<dbReference type="Gene3D" id="1.20.1270.180">
    <property type="match status" value="1"/>
</dbReference>
<feature type="signal peptide" evidence="1">
    <location>
        <begin position="1"/>
        <end position="33"/>
    </location>
</feature>
<dbReference type="InterPro" id="IPR009739">
    <property type="entry name" value="LprI-like_N"/>
</dbReference>
<keyword evidence="1" id="KW-0732">Signal</keyword>
<feature type="domain" description="Lysozyme inhibitor LprI-like N-terminal" evidence="2">
    <location>
        <begin position="67"/>
        <end position="160"/>
    </location>
</feature>
<keyword evidence="4" id="KW-1185">Reference proteome</keyword>
<dbReference type="Proteomes" id="UP001645039">
    <property type="component" value="Unassembled WGS sequence"/>
</dbReference>
<evidence type="ECO:0000313" key="4">
    <source>
        <dbReference type="Proteomes" id="UP001645039"/>
    </source>
</evidence>
<accession>A0ABR9F4Z9</accession>
<organism evidence="3 4">
    <name type="scientific">Halomonas casei</name>
    <dbReference type="NCBI Taxonomy" id="2742613"/>
    <lineage>
        <taxon>Bacteria</taxon>
        <taxon>Pseudomonadati</taxon>
        <taxon>Pseudomonadota</taxon>
        <taxon>Gammaproteobacteria</taxon>
        <taxon>Oceanospirillales</taxon>
        <taxon>Halomonadaceae</taxon>
        <taxon>Halomonas</taxon>
    </lineage>
</organism>
<reference evidence="3 4" key="1">
    <citation type="submission" date="2020-07" db="EMBL/GenBank/DDBJ databases">
        <title>Halophilic bacteria isolated from french cheeses.</title>
        <authorList>
            <person name="Kothe C.I."/>
            <person name="Farah-Kraiem B."/>
            <person name="Renault P."/>
            <person name="Dridi B."/>
        </authorList>
    </citation>
    <scope>NUCLEOTIDE SEQUENCE [LARGE SCALE GENOMIC DNA]</scope>
    <source>
        <strain evidence="3 4">FME1</strain>
    </source>
</reference>
<feature type="chain" id="PRO_5045047114" evidence="1">
    <location>
        <begin position="34"/>
        <end position="165"/>
    </location>
</feature>
<evidence type="ECO:0000259" key="2">
    <source>
        <dbReference type="Pfam" id="PF07007"/>
    </source>
</evidence>
<dbReference type="Pfam" id="PF07007">
    <property type="entry name" value="LprI"/>
    <property type="match status" value="1"/>
</dbReference>
<proteinExistence type="predicted"/>
<name>A0ABR9F4Z9_9GAMM</name>
<evidence type="ECO:0000256" key="1">
    <source>
        <dbReference type="SAM" id="SignalP"/>
    </source>
</evidence>
<evidence type="ECO:0000313" key="3">
    <source>
        <dbReference type="EMBL" id="MBE0401567.1"/>
    </source>
</evidence>
<comment type="caution">
    <text evidence="3">The sequence shown here is derived from an EMBL/GenBank/DDBJ whole genome shotgun (WGS) entry which is preliminary data.</text>
</comment>
<dbReference type="EMBL" id="RRZD01000020">
    <property type="protein sequence ID" value="MBE0401567.1"/>
    <property type="molecule type" value="Genomic_DNA"/>
</dbReference>
<gene>
    <name evidence="3" type="ORF">EI168_15870</name>
</gene>
<sequence length="165" mass="18486">MEGILMMLVKLPRLRLCLVGIVAWALCTSTSYAQDEQPYRQSIEECLAATDTFGEKVDCIGQPAHECMANRSDGDTAEAMTECYEGVLQSWDARLSEAYSAMQAEQSTELLRTQLLDAHRTWLSFRDGMCEFISVQDPTIANLSEMQCVTQLTGEQALRLESMLE</sequence>
<dbReference type="RefSeq" id="WP_096276093.1">
    <property type="nucleotide sequence ID" value="NZ_CBCSBM010000002.1"/>
</dbReference>
<protein>
    <submittedName>
        <fullName evidence="3">DUF1311 domain-containing protein</fullName>
    </submittedName>
</protein>